<gene>
    <name evidence="1" type="ORF">ACAOBT_LOCUS3363</name>
</gene>
<accession>A0A9P0JT65</accession>
<organism evidence="1 2">
    <name type="scientific">Acanthoscelides obtectus</name>
    <name type="common">Bean weevil</name>
    <name type="synonym">Bruchus obtectus</name>
    <dbReference type="NCBI Taxonomy" id="200917"/>
    <lineage>
        <taxon>Eukaryota</taxon>
        <taxon>Metazoa</taxon>
        <taxon>Ecdysozoa</taxon>
        <taxon>Arthropoda</taxon>
        <taxon>Hexapoda</taxon>
        <taxon>Insecta</taxon>
        <taxon>Pterygota</taxon>
        <taxon>Neoptera</taxon>
        <taxon>Endopterygota</taxon>
        <taxon>Coleoptera</taxon>
        <taxon>Polyphaga</taxon>
        <taxon>Cucujiformia</taxon>
        <taxon>Chrysomeloidea</taxon>
        <taxon>Chrysomelidae</taxon>
        <taxon>Bruchinae</taxon>
        <taxon>Bruchini</taxon>
        <taxon>Acanthoscelides</taxon>
    </lineage>
</organism>
<keyword evidence="2" id="KW-1185">Reference proteome</keyword>
<dbReference type="EMBL" id="CAKOFQ010006684">
    <property type="protein sequence ID" value="CAH1959786.1"/>
    <property type="molecule type" value="Genomic_DNA"/>
</dbReference>
<dbReference type="PANTHER" id="PTHR45749:SF37">
    <property type="entry name" value="OS05G0311600 PROTEIN"/>
    <property type="match status" value="1"/>
</dbReference>
<comment type="caution">
    <text evidence="1">The sequence shown here is derived from an EMBL/GenBank/DDBJ whole genome shotgun (WGS) entry which is preliminary data.</text>
</comment>
<dbReference type="Proteomes" id="UP001152888">
    <property type="component" value="Unassembled WGS sequence"/>
</dbReference>
<dbReference type="PANTHER" id="PTHR45749">
    <property type="match status" value="1"/>
</dbReference>
<evidence type="ECO:0000313" key="1">
    <source>
        <dbReference type="EMBL" id="CAH1959786.1"/>
    </source>
</evidence>
<dbReference type="AlphaFoldDB" id="A0A9P0JT65"/>
<dbReference type="OrthoDB" id="6591897at2759"/>
<reference evidence="1" key="1">
    <citation type="submission" date="2022-03" db="EMBL/GenBank/DDBJ databases">
        <authorList>
            <person name="Sayadi A."/>
        </authorList>
    </citation>
    <scope>NUCLEOTIDE SEQUENCE</scope>
</reference>
<sequence>MEIYEKNNWICGCSTTNRLFCFSCLLFGHGVAEPAWTKNGIADLGHLAQKIKKHENTQVHINAQLEMQLLGKVDIRQQLDSAYRRSIQQQNEQVRKNRGLINFTAELDIALKDHFEKSTVFKGVSKIIQNELLDCMLQVAQENIRKEILEAEFVAVMADETTDVANCYQMTTVFRYILPDGRPVERFWNFVTPPDHDAVSLSECVRTNLIQVLDKPEKLIAQSYDGASVMSGRRGGVQALIQRDYIYAYFIHCYAHQLNLILLQATSQNQEVRLQKTVTDPVQIQTAIKCFENCIQKERDCLETIETEISEDTTTTQTKKRRANEDQHICRAVAAKEVCDTIITHRHCLCQNSSIYSSKTQFISKYERMLDLLQFCETDTPVTAQLVQAYCKFSECNLIGVKVEMTKAPIFLHSHVRVANLQCRMLDKLHEQPVADFSSQGMKGEENDIIRTTTKIGGGRFLQA</sequence>
<name>A0A9P0JT65_ACAOB</name>
<evidence type="ECO:0008006" key="3">
    <source>
        <dbReference type="Google" id="ProtNLM"/>
    </source>
</evidence>
<evidence type="ECO:0000313" key="2">
    <source>
        <dbReference type="Proteomes" id="UP001152888"/>
    </source>
</evidence>
<proteinExistence type="predicted"/>
<protein>
    <recommendedName>
        <fullName evidence="3">DUF4371 domain-containing protein</fullName>
    </recommendedName>
</protein>